<dbReference type="KEGG" id="amah:DLM_2143"/>
<keyword evidence="3" id="KW-1185">Reference proteome</keyword>
<accession>A0A3G9GD34</accession>
<evidence type="ECO:0000313" key="2">
    <source>
        <dbReference type="EMBL" id="BBF85758.1"/>
    </source>
</evidence>
<dbReference type="AlphaFoldDB" id="A0A3G9GD34"/>
<gene>
    <name evidence="2" type="ORF">DLM_2143</name>
</gene>
<keyword evidence="1" id="KW-0732">Signal</keyword>
<feature type="chain" id="PRO_5018084153" evidence="1">
    <location>
        <begin position="24"/>
        <end position="151"/>
    </location>
</feature>
<organism evidence="2 3">
    <name type="scientific">Aquitalea magnusonii</name>
    <dbReference type="NCBI Taxonomy" id="332411"/>
    <lineage>
        <taxon>Bacteria</taxon>
        <taxon>Pseudomonadati</taxon>
        <taxon>Pseudomonadota</taxon>
        <taxon>Betaproteobacteria</taxon>
        <taxon>Neisseriales</taxon>
        <taxon>Chromobacteriaceae</taxon>
        <taxon>Aquitalea</taxon>
    </lineage>
</organism>
<dbReference type="RefSeq" id="WP_089083871.1">
    <property type="nucleotide sequence ID" value="NZ_AP018823.1"/>
</dbReference>
<name>A0A3G9GD34_9NEIS</name>
<evidence type="ECO:0000256" key="1">
    <source>
        <dbReference type="SAM" id="SignalP"/>
    </source>
</evidence>
<sequence length="151" mass="16949">MTNKWFRSCALLLALLLSPLAKADDWLGEYVMVPNERMPQLYDANGQAQTLLTIMKRGEEYGLVSKQFGWEEADPTKLETTGQTLRDWLMNDASTVKSQALVGDKIALIRLAKGSVLNAANRRSHEMQSDYLLIISMMGMDVELEKKPATP</sequence>
<protein>
    <submittedName>
        <fullName evidence="2">Uncharacterized protein</fullName>
    </submittedName>
</protein>
<evidence type="ECO:0000313" key="3">
    <source>
        <dbReference type="Proteomes" id="UP000198290"/>
    </source>
</evidence>
<feature type="signal peptide" evidence="1">
    <location>
        <begin position="1"/>
        <end position="23"/>
    </location>
</feature>
<dbReference type="EMBL" id="AP018823">
    <property type="protein sequence ID" value="BBF85758.1"/>
    <property type="molecule type" value="Genomic_DNA"/>
</dbReference>
<dbReference type="Proteomes" id="UP000198290">
    <property type="component" value="Chromosome"/>
</dbReference>
<dbReference type="OrthoDB" id="8594310at2"/>
<proteinExistence type="predicted"/>
<reference evidence="3" key="3">
    <citation type="journal article" date="2017" name="Plant Physiol. Biochem.">
        <title>Differential oxidative and antioxidative response of duckweed Lemna minor toward plant growth promoting/inhibiting bacteria.</title>
        <authorList>
            <person name="Ishizawa H."/>
            <person name="Kuroda M."/>
            <person name="Morikawa M."/>
            <person name="Ike M."/>
        </authorList>
    </citation>
    <scope>NUCLEOTIDE SEQUENCE [LARGE SCALE GENOMIC DNA]</scope>
    <source>
        <strain evidence="3">H3</strain>
    </source>
</reference>
<reference evidence="3" key="1">
    <citation type="journal article" date="2017" name="Biotechnol. Biofuels">
        <title>Evaluation of environmental bacterial communities as a factor affecting the growth of duckweed Lemna minor.</title>
        <authorList>
            <person name="Ishizawa H."/>
            <person name="Kuroda M."/>
            <person name="Morikawa M."/>
            <person name="Ike M."/>
        </authorList>
    </citation>
    <scope>NUCLEOTIDE SEQUENCE [LARGE SCALE GENOMIC DNA]</scope>
    <source>
        <strain evidence="3">H3</strain>
    </source>
</reference>
<reference evidence="2 3" key="2">
    <citation type="journal article" date="2017" name="Genome Announc.">
        <title>Draft genome sequence of Aquitalea magnusonii strain H3, a plant growth-promoting bacterium of duckweed Lemna minor.</title>
        <authorList>
            <person name="Ishizawa H."/>
            <person name="Kuroda M."/>
            <person name="Ike M."/>
        </authorList>
    </citation>
    <scope>NUCLEOTIDE SEQUENCE [LARGE SCALE GENOMIC DNA]</scope>
    <source>
        <strain evidence="2 3">H3</strain>
    </source>
</reference>